<organism evidence="2 3">
    <name type="scientific">Christiangramia oceanisediminis</name>
    <dbReference type="NCBI Taxonomy" id="2920386"/>
    <lineage>
        <taxon>Bacteria</taxon>
        <taxon>Pseudomonadati</taxon>
        <taxon>Bacteroidota</taxon>
        <taxon>Flavobacteriia</taxon>
        <taxon>Flavobacteriales</taxon>
        <taxon>Flavobacteriaceae</taxon>
        <taxon>Christiangramia</taxon>
    </lineage>
</organism>
<dbReference type="PANTHER" id="PTHR34406:SF1">
    <property type="entry name" value="PROTEIN YCEI"/>
    <property type="match status" value="1"/>
</dbReference>
<keyword evidence="3" id="KW-1185">Reference proteome</keyword>
<reference evidence="2" key="1">
    <citation type="submission" date="2022-07" db="EMBL/GenBank/DDBJ databases">
        <title>Gramela sediminis sp. nov., isolated from deep-sea sediment of the Indian Ocean.</title>
        <authorList>
            <person name="Shi H."/>
        </authorList>
    </citation>
    <scope>NUCLEOTIDE SEQUENCE</scope>
    <source>
        <strain evidence="2">GC03-9</strain>
    </source>
</reference>
<dbReference type="InterPro" id="IPR007372">
    <property type="entry name" value="Lipid/polyisoprenoid-bd_YceI"/>
</dbReference>
<protein>
    <submittedName>
        <fullName evidence="2">YceI family protein</fullName>
    </submittedName>
</protein>
<dbReference type="RefSeq" id="WP_241552488.1">
    <property type="nucleotide sequence ID" value="NZ_JANCNS010000003.1"/>
</dbReference>
<gene>
    <name evidence="2" type="ORF">MKO06_12930</name>
</gene>
<dbReference type="AlphaFoldDB" id="A0A9X2KYY1"/>
<accession>A0A9X2KYY1</accession>
<evidence type="ECO:0000313" key="2">
    <source>
        <dbReference type="EMBL" id="MCP9200817.1"/>
    </source>
</evidence>
<feature type="domain" description="Lipid/polyisoprenoid-binding YceI-like" evidence="1">
    <location>
        <begin position="14"/>
        <end position="183"/>
    </location>
</feature>
<name>A0A9X2KYY1_9FLAO</name>
<dbReference type="Proteomes" id="UP001155280">
    <property type="component" value="Unassembled WGS sequence"/>
</dbReference>
<dbReference type="SMART" id="SM00867">
    <property type="entry name" value="YceI"/>
    <property type="match status" value="1"/>
</dbReference>
<dbReference type="SUPFAM" id="SSF101874">
    <property type="entry name" value="YceI-like"/>
    <property type="match status" value="1"/>
</dbReference>
<evidence type="ECO:0000259" key="1">
    <source>
        <dbReference type="SMART" id="SM00867"/>
    </source>
</evidence>
<dbReference type="InterPro" id="IPR036761">
    <property type="entry name" value="TTHA0802/YceI-like_sf"/>
</dbReference>
<dbReference type="PANTHER" id="PTHR34406">
    <property type="entry name" value="PROTEIN YCEI"/>
    <property type="match status" value="1"/>
</dbReference>
<proteinExistence type="predicted"/>
<dbReference type="Gene3D" id="2.40.128.110">
    <property type="entry name" value="Lipid/polyisoprenoid-binding, YceI-like"/>
    <property type="match status" value="1"/>
</dbReference>
<evidence type="ECO:0000313" key="3">
    <source>
        <dbReference type="Proteomes" id="UP001155280"/>
    </source>
</evidence>
<sequence>MNKKDNSMETNNTVWKLDPSHSELTFKVKHLMISNVKGEFQEFDAKIVSQGKDFDKANVTATIDANSIYTNNKDRDTHLRSTDFFDVENNKELKFEGTALEKLDEDNYKLTGLLTIKGNSKEVTLDVEHGGMMKDPYGQEKAGFSISGKINRKEFGLTWNAALETGGVMVSDEVRLNGELQFVKQA</sequence>
<dbReference type="Pfam" id="PF04264">
    <property type="entry name" value="YceI"/>
    <property type="match status" value="1"/>
</dbReference>
<dbReference type="EMBL" id="JANCNS010000003">
    <property type="protein sequence ID" value="MCP9200817.1"/>
    <property type="molecule type" value="Genomic_DNA"/>
</dbReference>
<comment type="caution">
    <text evidence="2">The sequence shown here is derived from an EMBL/GenBank/DDBJ whole genome shotgun (WGS) entry which is preliminary data.</text>
</comment>